<accession>A0A0S4VY13</accession>
<dbReference type="EMBL" id="LN899824">
    <property type="protein sequence ID" value="CUV28535.1"/>
    <property type="molecule type" value="Genomic_DNA"/>
</dbReference>
<evidence type="ECO:0000313" key="2">
    <source>
        <dbReference type="EMBL" id="CUV22593.1"/>
    </source>
</evidence>
<sequence length="83" mass="9011">MLFAPQTATAAADAATLALLEVLEVLEVLVAAAASDWIDSELPPPSPPPQAQSMRAEQARASVVWDRRMIRLERAWDDPNGML</sequence>
<reference evidence="4" key="1">
    <citation type="submission" date="2015-10" db="EMBL/GenBank/DDBJ databases">
        <authorList>
            <person name="Gilbert D.G."/>
        </authorList>
    </citation>
    <scope>NUCLEOTIDE SEQUENCE</scope>
    <source>
        <strain evidence="4">Phyl III-seqv23</strain>
    </source>
</reference>
<name>A0A0S4VY13_RALSL</name>
<dbReference type="AlphaFoldDB" id="A0A0S4VY13"/>
<evidence type="ECO:0000313" key="4">
    <source>
        <dbReference type="EMBL" id="CUV39447.1"/>
    </source>
</evidence>
<protein>
    <submittedName>
        <fullName evidence="4">Uncharacterized protein</fullName>
    </submittedName>
</protein>
<evidence type="ECO:0000256" key="1">
    <source>
        <dbReference type="SAM" id="MobiDB-lite"/>
    </source>
</evidence>
<evidence type="ECO:0000313" key="3">
    <source>
        <dbReference type="EMBL" id="CUV28535.1"/>
    </source>
</evidence>
<dbReference type="EMBL" id="LN899826">
    <property type="protein sequence ID" value="CUV39447.1"/>
    <property type="molecule type" value="Genomic_DNA"/>
</dbReference>
<feature type="region of interest" description="Disordered" evidence="1">
    <location>
        <begin position="38"/>
        <end position="58"/>
    </location>
</feature>
<dbReference type="EMBL" id="LN899823">
    <property type="protein sequence ID" value="CUV22593.1"/>
    <property type="molecule type" value="Genomic_DNA"/>
</dbReference>
<organism evidence="4">
    <name type="scientific">Ralstonia solanacearum</name>
    <name type="common">Pseudomonas solanacearum</name>
    <dbReference type="NCBI Taxonomy" id="305"/>
    <lineage>
        <taxon>Bacteria</taxon>
        <taxon>Pseudomonadati</taxon>
        <taxon>Pseudomonadota</taxon>
        <taxon>Betaproteobacteria</taxon>
        <taxon>Burkholderiales</taxon>
        <taxon>Burkholderiaceae</taxon>
        <taxon>Ralstonia</taxon>
        <taxon>Ralstonia solanacearum species complex</taxon>
    </lineage>
</organism>
<gene>
    <name evidence="2" type="ORF">RUN1744_v1_220016</name>
    <name evidence="3" type="ORF">RUN1985_v1_230070</name>
    <name evidence="4" type="ORF">TF3108_v1_270110</name>
</gene>
<proteinExistence type="predicted"/>